<organism evidence="1 2">
    <name type="scientific">Cavenderia fasciculata</name>
    <name type="common">Slime mold</name>
    <name type="synonym">Dictyostelium fasciculatum</name>
    <dbReference type="NCBI Taxonomy" id="261658"/>
    <lineage>
        <taxon>Eukaryota</taxon>
        <taxon>Amoebozoa</taxon>
        <taxon>Evosea</taxon>
        <taxon>Eumycetozoa</taxon>
        <taxon>Dictyostelia</taxon>
        <taxon>Acytosteliales</taxon>
        <taxon>Cavenderiaceae</taxon>
        <taxon>Cavenderia</taxon>
    </lineage>
</organism>
<dbReference type="RefSeq" id="XP_004354673.1">
    <property type="nucleotide sequence ID" value="XM_004354621.1"/>
</dbReference>
<accession>F4Q7A7</accession>
<dbReference type="KEGG" id="dfa:DFA_09319"/>
<protein>
    <submittedName>
        <fullName evidence="1">Uncharacterized protein</fullName>
    </submittedName>
</protein>
<proteinExistence type="predicted"/>
<gene>
    <name evidence="1" type="ORF">DFA_09319</name>
</gene>
<dbReference type="GeneID" id="14868394"/>
<dbReference type="AlphaFoldDB" id="F4Q7A7"/>
<evidence type="ECO:0000313" key="2">
    <source>
        <dbReference type="Proteomes" id="UP000007797"/>
    </source>
</evidence>
<name>F4Q7A7_CACFS</name>
<dbReference type="Proteomes" id="UP000007797">
    <property type="component" value="Unassembled WGS sequence"/>
</dbReference>
<sequence>MDMEWVNDGLHDSKDCLVWTMPHCSAVMLDYCLELITKDLPSGILSQEEMEKLTENTYKYVNSIELARSLTQPMIYIAKEDVEGYLNDLLSLGSKEFFQFDNIAHHFITVQLDIVYLLVNIGETQYPYLTIDDQELNKWNTYIAFKIILIDVISAMKLSNKIRIGFTNAISTLTMTGSTNSISNYYKKSIGACIDSDYHPESSTLFDLIGRYCTLDQVKMAYTIVQEYRNDKLLQWSLYKADRPLFITAIAASRAASSKN</sequence>
<dbReference type="EMBL" id="GL883024">
    <property type="protein sequence ID" value="EGG16289.1"/>
    <property type="molecule type" value="Genomic_DNA"/>
</dbReference>
<keyword evidence="2" id="KW-1185">Reference proteome</keyword>
<reference evidence="2" key="1">
    <citation type="journal article" date="2011" name="Genome Res.">
        <title>Phylogeny-wide analysis of social amoeba genomes highlights ancient origins for complex intercellular communication.</title>
        <authorList>
            <person name="Heidel A.J."/>
            <person name="Lawal H.M."/>
            <person name="Felder M."/>
            <person name="Schilde C."/>
            <person name="Helps N.R."/>
            <person name="Tunggal B."/>
            <person name="Rivero F."/>
            <person name="John U."/>
            <person name="Schleicher M."/>
            <person name="Eichinger L."/>
            <person name="Platzer M."/>
            <person name="Noegel A.A."/>
            <person name="Schaap P."/>
            <person name="Gloeckner G."/>
        </authorList>
    </citation>
    <scope>NUCLEOTIDE SEQUENCE [LARGE SCALE GENOMIC DNA]</scope>
    <source>
        <strain evidence="2">SH3</strain>
    </source>
</reference>
<evidence type="ECO:0000313" key="1">
    <source>
        <dbReference type="EMBL" id="EGG16289.1"/>
    </source>
</evidence>